<dbReference type="GO" id="GO:0008955">
    <property type="term" value="F:peptidoglycan glycosyltransferase activity"/>
    <property type="evidence" value="ECO:0007669"/>
    <property type="project" value="TreeGrafter"/>
</dbReference>
<dbReference type="AlphaFoldDB" id="A0A086P6H4"/>
<comment type="pathway">
    <text evidence="1">Cell wall biogenesis; peptidoglycan biosynthesis.</text>
</comment>
<evidence type="ECO:0000259" key="10">
    <source>
        <dbReference type="Pfam" id="PF00912"/>
    </source>
</evidence>
<dbReference type="GO" id="GO:0009252">
    <property type="term" value="P:peptidoglycan biosynthetic process"/>
    <property type="evidence" value="ECO:0007669"/>
    <property type="project" value="UniProtKB-UniPathway"/>
</dbReference>
<keyword evidence="8" id="KW-1133">Transmembrane helix</keyword>
<evidence type="ECO:0000256" key="6">
    <source>
        <dbReference type="ARBA" id="ARBA00022801"/>
    </source>
</evidence>
<dbReference type="GO" id="GO:0008658">
    <property type="term" value="F:penicillin binding"/>
    <property type="evidence" value="ECO:0007669"/>
    <property type="project" value="InterPro"/>
</dbReference>
<dbReference type="SUPFAM" id="SSF56601">
    <property type="entry name" value="beta-lactamase/transpeptidase-like"/>
    <property type="match status" value="1"/>
</dbReference>
<dbReference type="GO" id="GO:0016787">
    <property type="term" value="F:hydrolase activity"/>
    <property type="evidence" value="ECO:0007669"/>
    <property type="project" value="UniProtKB-KW"/>
</dbReference>
<reference evidence="11" key="1">
    <citation type="submission" date="2014-08" db="EMBL/GenBank/DDBJ databases">
        <title>Draft genome sequences of Sphingobium herbicidovorans.</title>
        <authorList>
            <person name="Gan H.M."/>
            <person name="Gan H.Y."/>
            <person name="Savka M.A."/>
        </authorList>
    </citation>
    <scope>NUCLEOTIDE SEQUENCE [LARGE SCALE GENOMIC DNA]</scope>
    <source>
        <strain evidence="11">NBRC 16415</strain>
    </source>
</reference>
<evidence type="ECO:0000313" key="12">
    <source>
        <dbReference type="Proteomes" id="UP000024284"/>
    </source>
</evidence>
<evidence type="ECO:0000256" key="7">
    <source>
        <dbReference type="SAM" id="MobiDB-lite"/>
    </source>
</evidence>
<keyword evidence="8" id="KW-0472">Membrane</keyword>
<evidence type="ECO:0000256" key="2">
    <source>
        <dbReference type="ARBA" id="ARBA00007090"/>
    </source>
</evidence>
<gene>
    <name evidence="11" type="ORF">BV98_003392</name>
</gene>
<evidence type="ECO:0000256" key="8">
    <source>
        <dbReference type="SAM" id="Phobius"/>
    </source>
</evidence>
<accession>A0A086P6H4</accession>
<keyword evidence="12" id="KW-1185">Reference proteome</keyword>
<name>A0A086P6H4_SPHHM</name>
<dbReference type="Gene3D" id="3.40.710.10">
    <property type="entry name" value="DD-peptidase/beta-lactamase superfamily"/>
    <property type="match status" value="2"/>
</dbReference>
<dbReference type="InterPro" id="IPR050396">
    <property type="entry name" value="Glycosyltr_51/Transpeptidase"/>
</dbReference>
<comment type="similarity">
    <text evidence="3">In the N-terminal section; belongs to the glycosyltransferase 51 family.</text>
</comment>
<evidence type="ECO:0000256" key="3">
    <source>
        <dbReference type="ARBA" id="ARBA00007739"/>
    </source>
</evidence>
<evidence type="ECO:0000256" key="5">
    <source>
        <dbReference type="ARBA" id="ARBA00022679"/>
    </source>
</evidence>
<feature type="transmembrane region" description="Helical" evidence="8">
    <location>
        <begin position="36"/>
        <end position="54"/>
    </location>
</feature>
<dbReference type="InterPro" id="IPR001460">
    <property type="entry name" value="PCN-bd_Tpept"/>
</dbReference>
<feature type="domain" description="Penicillin-binding protein transpeptidase" evidence="9">
    <location>
        <begin position="847"/>
        <end position="939"/>
    </location>
</feature>
<comment type="caution">
    <text evidence="11">The sequence shown here is derived from an EMBL/GenBank/DDBJ whole genome shotgun (WGS) entry which is preliminary data.</text>
</comment>
<dbReference type="Pfam" id="PF00905">
    <property type="entry name" value="Transpeptidase"/>
    <property type="match status" value="1"/>
</dbReference>
<dbReference type="InterPro" id="IPR012338">
    <property type="entry name" value="Beta-lactam/transpept-like"/>
</dbReference>
<evidence type="ECO:0000259" key="9">
    <source>
        <dbReference type="Pfam" id="PF00905"/>
    </source>
</evidence>
<evidence type="ECO:0000256" key="1">
    <source>
        <dbReference type="ARBA" id="ARBA00004752"/>
    </source>
</evidence>
<sequence length="1063" mass="117521">MTTLLGSSELGAGAYRRLTNLRAHSGWRGIRRRPRMTAMVIALVAFLIVAAVEFRTSYIQSHLFSRLADRMHFHMGNGASEDIAFPAHGPFDTRLGYVQLPNYIAQLSREGFTIDRQARTSSTLQWFQSLGGFPPYREKTSAGLTLVGARGQPIFSYRDPAQIYLSYDDVPDLAVRSLLFVENRDLLSLRYPRRNPAVEWDRLGLALISFGASSDGERSPGGSTVATQMEKLRHSPRGRTTGPIEKLRQMTSASLRAYHSGLNTVDFRKQTVVDALNLIPLAGFRGHGEVIGLGDGLQLWYGADFASVNRALRTPARTGPELRRQGLALKQVLSLVIAQRRPAHYLGTGRDELEALTESYLRLMVAENIIGSDLGDAAIGARLTFNTTPPDAAPLSDSVAKAANALRLNLAKLIKTPSFYDLHRLDLTVETSIDRKAQAEATALLRSLREPEGLSELGLTGPRLLSGSAPAQVNYSFTLYERGAGSTHVRIQTDSLDGPLDVNAGTKLELGSTAKVRTLITYLNIVADLHDELRTRPSAELNRLVQQGDPLTAWAAGQLLENGDRGTAAIVDAAMEKKYSAGTGERFFTAGGMHRFANFNRRHGGQMTVSYALQQSVNLVFIRMMRDIVDYHLARIPGAAGIFERADHPRRDYYLRRFIDMEGRQYLARFRPQYRELDPTAIMSHVAERAKYLRPRLAAAFRTVRPDADFKQFSAFIRQWAKTPPDDEEGMRKLYATYAPDRLNLADRSYIADIHPLELWLAGYLYTHPGASWGDIVAASADVRQEAYLWLLKPNRFAGQNRRIRTMLEKQAFVPIHKDWQRLGYPFETLVPSYATAIGTSGDRPDALAELMGIVASGGYRSAPRLIDRLHFAEGTPYETVMKARPKAGVRVLRPEIAHAVRRGLVDVVENGTARRAYESVTAADGSAMMIGGKTGTGDNRHMRYGSGGRLVGSEARSRTATFAFFIGQRHFGTITAFVEGAEASQYRFTSALPAQLFTLLAPVIQQVIGDRSTAQPPAPAPAPAPTIRTDWQALLNRPNPLAANREGFGNPPSLLTSFDGWR</sequence>
<dbReference type="Pfam" id="PF00912">
    <property type="entry name" value="Transgly"/>
    <property type="match status" value="1"/>
</dbReference>
<dbReference type="Proteomes" id="UP000024284">
    <property type="component" value="Unassembled WGS sequence"/>
</dbReference>
<dbReference type="InterPro" id="IPR036950">
    <property type="entry name" value="PBP_transglycosylase"/>
</dbReference>
<keyword evidence="5" id="KW-0808">Transferase</keyword>
<dbReference type="GO" id="GO:0030288">
    <property type="term" value="C:outer membrane-bounded periplasmic space"/>
    <property type="evidence" value="ECO:0007669"/>
    <property type="project" value="TreeGrafter"/>
</dbReference>
<comment type="similarity">
    <text evidence="2">In the C-terminal section; belongs to the transpeptidase family.</text>
</comment>
<evidence type="ECO:0000313" key="11">
    <source>
        <dbReference type="EMBL" id="KFG88992.1"/>
    </source>
</evidence>
<dbReference type="PANTHER" id="PTHR32282:SF24">
    <property type="entry name" value="GLYCOSYL TRANSFERASE FAMILY 51 DOMAIN-CONTAINING PROTEIN"/>
    <property type="match status" value="1"/>
</dbReference>
<keyword evidence="4" id="KW-0328">Glycosyltransferase</keyword>
<proteinExistence type="inferred from homology"/>
<dbReference type="EMBL" id="JFZA02000045">
    <property type="protein sequence ID" value="KFG88992.1"/>
    <property type="molecule type" value="Genomic_DNA"/>
</dbReference>
<dbReference type="PATRIC" id="fig|1219045.3.peg.3452"/>
<keyword evidence="6" id="KW-0378">Hydrolase</keyword>
<dbReference type="STRING" id="76947.GCA_002080435_03190"/>
<dbReference type="eggNOG" id="COG0744">
    <property type="taxonomic scope" value="Bacteria"/>
</dbReference>
<protein>
    <submittedName>
        <fullName evidence="11">Penicillin-binding protein, 1A family</fullName>
    </submittedName>
</protein>
<dbReference type="InterPro" id="IPR001264">
    <property type="entry name" value="Glyco_trans_51"/>
</dbReference>
<feature type="region of interest" description="Disordered" evidence="7">
    <location>
        <begin position="216"/>
        <end position="242"/>
    </location>
</feature>
<feature type="domain" description="Glycosyl transferase family 51" evidence="10">
    <location>
        <begin position="154"/>
        <end position="345"/>
    </location>
</feature>
<evidence type="ECO:0000256" key="4">
    <source>
        <dbReference type="ARBA" id="ARBA00022676"/>
    </source>
</evidence>
<keyword evidence="8" id="KW-0812">Transmembrane</keyword>
<organism evidence="11 12">
    <name type="scientific">Sphingobium herbicidovorans (strain ATCC 700291 / DSM 11019 / CCUG 56400 / KCTC 2939 / LMG 18315 / NBRC 16415 / MH)</name>
    <name type="common">Sphingomonas herbicidovorans</name>
    <dbReference type="NCBI Taxonomy" id="1219045"/>
    <lineage>
        <taxon>Bacteria</taxon>
        <taxon>Pseudomonadati</taxon>
        <taxon>Pseudomonadota</taxon>
        <taxon>Alphaproteobacteria</taxon>
        <taxon>Sphingomonadales</taxon>
        <taxon>Sphingomonadaceae</taxon>
        <taxon>Sphingobium</taxon>
    </lineage>
</organism>
<dbReference type="Gene3D" id="1.10.3810.10">
    <property type="entry name" value="Biosynthetic peptidoglycan transglycosylase-like"/>
    <property type="match status" value="1"/>
</dbReference>
<dbReference type="PANTHER" id="PTHR32282">
    <property type="entry name" value="BINDING PROTEIN TRANSPEPTIDASE, PUTATIVE-RELATED"/>
    <property type="match status" value="1"/>
</dbReference>
<dbReference type="UniPathway" id="UPA00219"/>